<dbReference type="HOGENOM" id="CLU_009122_3_3_1"/>
<sequence>MPQPTSRAQKWSGTMVGLLPIVKEDADKSGKKMFVDFKCVVWHTAFGVLLKLLKEYAPTGVSILCGDDIVRLLILIILILSADHEEQCVMAAVRGFCSSFPCPVCLVPQDWQYMMTKRYSLQTVEEMHAEFLAASAGNHQSREDNLKAIGLQGNDNVRMYSGTSSTQIFMLALSFDRLHAYNGGLFSDHLLEEFLKILDRSEHKHGALFEKQYIYSVLLIIPPKINIELAHSRLANFPCWCDLNHFNKVARFREFTDGRKYEDLSRVIIFASQNILPVADSKCGYQLLRLMHSFWNSTWHGITRNMITKFSEAMHHWLKEYYGRINFKNVDGQISQLHAWSLVALLIREAIARDKAARLDEEEAKKAEEELGEDVTAVGHVTLEGPEVQHIIAGSSIKNITLSDVVMHIPKDYTSTFNDLRKKISTRLATELGRPVNLHGDHKVTLYWYIKVNYTSFEDSTVTTDFLRMNKEYHGQEQYDNTLLSIYNSGLVFVQLLGVIGVALDGIEHLVALAIPYDQPLTGTDPSIRHQDHDLRLHQFRKRKRSDSVVVLASTIVRGALLVEDHLEEIGDKLPAH</sequence>
<keyword evidence="2" id="KW-1185">Reference proteome</keyword>
<dbReference type="VEuPathDB" id="FungiDB:CC1G_12928"/>
<name>A8N9N3_COPC7</name>
<accession>A8N9N3</accession>
<dbReference type="eggNOG" id="ENOG502SIW4">
    <property type="taxonomic scope" value="Eukaryota"/>
</dbReference>
<organism evidence="1 2">
    <name type="scientific">Coprinopsis cinerea (strain Okayama-7 / 130 / ATCC MYA-4618 / FGSC 9003)</name>
    <name type="common">Inky cap fungus</name>
    <name type="synonym">Hormographiella aspergillata</name>
    <dbReference type="NCBI Taxonomy" id="240176"/>
    <lineage>
        <taxon>Eukaryota</taxon>
        <taxon>Fungi</taxon>
        <taxon>Dikarya</taxon>
        <taxon>Basidiomycota</taxon>
        <taxon>Agaricomycotina</taxon>
        <taxon>Agaricomycetes</taxon>
        <taxon>Agaricomycetidae</taxon>
        <taxon>Agaricales</taxon>
        <taxon>Agaricineae</taxon>
        <taxon>Psathyrellaceae</taxon>
        <taxon>Coprinopsis</taxon>
    </lineage>
</organism>
<comment type="caution">
    <text evidence="1">The sequence shown here is derived from an EMBL/GenBank/DDBJ whole genome shotgun (WGS) entry which is preliminary data.</text>
</comment>
<evidence type="ECO:0000313" key="2">
    <source>
        <dbReference type="Proteomes" id="UP000001861"/>
    </source>
</evidence>
<dbReference type="AlphaFoldDB" id="A8N9N3"/>
<reference evidence="1 2" key="1">
    <citation type="journal article" date="2010" name="Proc. Natl. Acad. Sci. U.S.A.">
        <title>Insights into evolution of multicellular fungi from the assembled chromosomes of the mushroom Coprinopsis cinerea (Coprinus cinereus).</title>
        <authorList>
            <person name="Stajich J.E."/>
            <person name="Wilke S.K."/>
            <person name="Ahren D."/>
            <person name="Au C.H."/>
            <person name="Birren B.W."/>
            <person name="Borodovsky M."/>
            <person name="Burns C."/>
            <person name="Canback B."/>
            <person name="Casselton L.A."/>
            <person name="Cheng C.K."/>
            <person name="Deng J."/>
            <person name="Dietrich F.S."/>
            <person name="Fargo D.C."/>
            <person name="Farman M.L."/>
            <person name="Gathman A.C."/>
            <person name="Goldberg J."/>
            <person name="Guigo R."/>
            <person name="Hoegger P.J."/>
            <person name="Hooker J.B."/>
            <person name="Huggins A."/>
            <person name="James T.Y."/>
            <person name="Kamada T."/>
            <person name="Kilaru S."/>
            <person name="Kodira C."/>
            <person name="Kues U."/>
            <person name="Kupfer D."/>
            <person name="Kwan H.S."/>
            <person name="Lomsadze A."/>
            <person name="Li W."/>
            <person name="Lilly W.W."/>
            <person name="Ma L.J."/>
            <person name="Mackey A.J."/>
            <person name="Manning G."/>
            <person name="Martin F."/>
            <person name="Muraguchi H."/>
            <person name="Natvig D.O."/>
            <person name="Palmerini H."/>
            <person name="Ramesh M.A."/>
            <person name="Rehmeyer C.J."/>
            <person name="Roe B.A."/>
            <person name="Shenoy N."/>
            <person name="Stanke M."/>
            <person name="Ter-Hovhannisyan V."/>
            <person name="Tunlid A."/>
            <person name="Velagapudi R."/>
            <person name="Vision T.J."/>
            <person name="Zeng Q."/>
            <person name="Zolan M.E."/>
            <person name="Pukkila P.J."/>
        </authorList>
    </citation>
    <scope>NUCLEOTIDE SEQUENCE [LARGE SCALE GENOMIC DNA]</scope>
    <source>
        <strain evidence="2">Okayama-7 / 130 / ATCC MYA-4618 / FGSC 9003</strain>
    </source>
</reference>
<dbReference type="Pfam" id="PF18759">
    <property type="entry name" value="Plavaka"/>
    <property type="match status" value="1"/>
</dbReference>
<dbReference type="OMA" id="PDFYNHP"/>
<dbReference type="RefSeq" id="XP_001831539.2">
    <property type="nucleotide sequence ID" value="XM_001831487.2"/>
</dbReference>
<dbReference type="GeneID" id="6008011"/>
<protein>
    <submittedName>
        <fullName evidence="1">Uncharacterized protein</fullName>
    </submittedName>
</protein>
<dbReference type="InParanoid" id="A8N9N3"/>
<dbReference type="InterPro" id="IPR041078">
    <property type="entry name" value="Plavaka"/>
</dbReference>
<dbReference type="OrthoDB" id="3239511at2759"/>
<proteinExistence type="predicted"/>
<dbReference type="Proteomes" id="UP000001861">
    <property type="component" value="Unassembled WGS sequence"/>
</dbReference>
<dbReference type="EMBL" id="AACS02000007">
    <property type="protein sequence ID" value="EAU90285.2"/>
    <property type="molecule type" value="Genomic_DNA"/>
</dbReference>
<evidence type="ECO:0000313" key="1">
    <source>
        <dbReference type="EMBL" id="EAU90285.2"/>
    </source>
</evidence>
<gene>
    <name evidence="1" type="ORF">CC1G_12928</name>
</gene>
<dbReference type="KEGG" id="cci:CC1G_12928"/>